<sequence length="126" mass="14466">MARREEQVESGIIANAIERDTKILEKRRRIAEIERDLKRLDRQWFADVDAESIEAHLLPSGLDEVGHQVVEAVLSRSPTAREYFALLLARRRVERQIRDRIRKIVMRSRRLSCAATIATAAGPAVH</sequence>
<name>A0A1F7W8A7_9BACT</name>
<evidence type="ECO:0000313" key="2">
    <source>
        <dbReference type="Proteomes" id="UP000176501"/>
    </source>
</evidence>
<proteinExistence type="predicted"/>
<reference evidence="1 2" key="1">
    <citation type="journal article" date="2016" name="Nat. Commun.">
        <title>Thousands of microbial genomes shed light on interconnected biogeochemical processes in an aquifer system.</title>
        <authorList>
            <person name="Anantharaman K."/>
            <person name="Brown C.T."/>
            <person name="Hug L.A."/>
            <person name="Sharon I."/>
            <person name="Castelle C.J."/>
            <person name="Probst A.J."/>
            <person name="Thomas B.C."/>
            <person name="Singh A."/>
            <person name="Wilkins M.J."/>
            <person name="Karaoz U."/>
            <person name="Brodie E.L."/>
            <person name="Williams K.H."/>
            <person name="Hubbard S.S."/>
            <person name="Banfield J.F."/>
        </authorList>
    </citation>
    <scope>NUCLEOTIDE SEQUENCE [LARGE SCALE GENOMIC DNA]</scope>
</reference>
<dbReference type="AlphaFoldDB" id="A0A1F7W8A7"/>
<evidence type="ECO:0000313" key="1">
    <source>
        <dbReference type="EMBL" id="OGL98457.1"/>
    </source>
</evidence>
<comment type="caution">
    <text evidence="1">The sequence shown here is derived from an EMBL/GenBank/DDBJ whole genome shotgun (WGS) entry which is preliminary data.</text>
</comment>
<accession>A0A1F7W8A7</accession>
<protein>
    <submittedName>
        <fullName evidence="1">Uncharacterized protein</fullName>
    </submittedName>
</protein>
<gene>
    <name evidence="1" type="ORF">A2304_02070</name>
</gene>
<dbReference type="Proteomes" id="UP000176501">
    <property type="component" value="Unassembled WGS sequence"/>
</dbReference>
<dbReference type="EMBL" id="MGFE01000020">
    <property type="protein sequence ID" value="OGL98457.1"/>
    <property type="molecule type" value="Genomic_DNA"/>
</dbReference>
<organism evidence="1 2">
    <name type="scientific">Candidatus Uhrbacteria bacterium RIFOXYB2_FULL_57_15</name>
    <dbReference type="NCBI Taxonomy" id="1802422"/>
    <lineage>
        <taxon>Bacteria</taxon>
        <taxon>Candidatus Uhriibacteriota</taxon>
    </lineage>
</organism>